<organism evidence="1 2">
    <name type="scientific">Scytonema hofmannii FACHB-248</name>
    <dbReference type="NCBI Taxonomy" id="1842502"/>
    <lineage>
        <taxon>Bacteria</taxon>
        <taxon>Bacillati</taxon>
        <taxon>Cyanobacteriota</taxon>
        <taxon>Cyanophyceae</taxon>
        <taxon>Nostocales</taxon>
        <taxon>Scytonemataceae</taxon>
        <taxon>Scytonema</taxon>
    </lineage>
</organism>
<evidence type="ECO:0000313" key="2">
    <source>
        <dbReference type="Proteomes" id="UP000660380"/>
    </source>
</evidence>
<dbReference type="SUPFAM" id="SSF53335">
    <property type="entry name" value="S-adenosyl-L-methionine-dependent methyltransferases"/>
    <property type="match status" value="1"/>
</dbReference>
<keyword evidence="2" id="KW-1185">Reference proteome</keyword>
<name>A0ABR8GRL1_9CYAN</name>
<dbReference type="RefSeq" id="WP_029634188.1">
    <property type="nucleotide sequence ID" value="NZ_JACJTA010000032.1"/>
</dbReference>
<dbReference type="InterPro" id="IPR029063">
    <property type="entry name" value="SAM-dependent_MTases_sf"/>
</dbReference>
<reference evidence="1 2" key="1">
    <citation type="journal article" date="2020" name="ISME J.">
        <title>Comparative genomics reveals insights into cyanobacterial evolution and habitat adaptation.</title>
        <authorList>
            <person name="Chen M.Y."/>
            <person name="Teng W.K."/>
            <person name="Zhao L."/>
            <person name="Hu C.X."/>
            <person name="Zhou Y.K."/>
            <person name="Han B.P."/>
            <person name="Song L.R."/>
            <person name="Shu W.S."/>
        </authorList>
    </citation>
    <scope>NUCLEOTIDE SEQUENCE [LARGE SCALE GENOMIC DNA]</scope>
    <source>
        <strain evidence="1 2">FACHB-248</strain>
    </source>
</reference>
<proteinExistence type="predicted"/>
<comment type="caution">
    <text evidence="1">The sequence shown here is derived from an EMBL/GenBank/DDBJ whole genome shotgun (WGS) entry which is preliminary data.</text>
</comment>
<dbReference type="Proteomes" id="UP000660380">
    <property type="component" value="Unassembled WGS sequence"/>
</dbReference>
<dbReference type="EMBL" id="JACJTA010000032">
    <property type="protein sequence ID" value="MBD2606003.1"/>
    <property type="molecule type" value="Genomic_DNA"/>
</dbReference>
<dbReference type="Gene3D" id="3.40.50.150">
    <property type="entry name" value="Vaccinia Virus protein VP39"/>
    <property type="match status" value="1"/>
</dbReference>
<evidence type="ECO:0000313" key="1">
    <source>
        <dbReference type="EMBL" id="MBD2606003.1"/>
    </source>
</evidence>
<sequence length="250" mass="29017">MLSYANDKAYTKPLGYQVDYELIDYIYQGIPHGDGLLGQMIDEWVLKLPLMNLLRKRGKEMARCLFEFAQEWEKDIAMPITVLGIGTSQDVLEFVTDKYTLPMNITCIDVDARGFAILKKQLEVLGNQLSVSFVQDSVLQIYQGSSRVFLDPQKAILGANILHYLDDNEVIEFLNWIYEKLLPDGVVILGQISETNPNRVYLEYILEWSFYHRRQEVLKDLFARSKFRYSNIEFHSDAIQLILSCRKLVE</sequence>
<accession>A0ABR8GRL1</accession>
<protein>
    <submittedName>
        <fullName evidence="1">Uncharacterized protein</fullName>
    </submittedName>
</protein>
<gene>
    <name evidence="1" type="ORF">H6G81_16095</name>
</gene>